<keyword evidence="2" id="KW-1185">Reference proteome</keyword>
<evidence type="ECO:0000313" key="2">
    <source>
        <dbReference type="Proteomes" id="UP000601990"/>
    </source>
</evidence>
<evidence type="ECO:0000313" key="1">
    <source>
        <dbReference type="EMBL" id="NMF93942.1"/>
    </source>
</evidence>
<proteinExistence type="predicted"/>
<comment type="caution">
    <text evidence="1">The sequence shown here is derived from an EMBL/GenBank/DDBJ whole genome shotgun (WGS) entry which is preliminary data.</text>
</comment>
<accession>A0ABX1N3U3</accession>
<name>A0ABX1N3U3_9RHOO</name>
<sequence length="74" mass="8315">MKNPWTKKNPFLSIWLSAANTAAGRARAQTTAAIKREANKAAKTATREGVKQLTDFWVNALKPAPRARKPRKRR</sequence>
<reference evidence="1" key="1">
    <citation type="submission" date="2019-12" db="EMBL/GenBank/DDBJ databases">
        <title>Comparative genomics gives insights into the taxonomy of the Azoarcus-Aromatoleum group and reveals separate origins of nif in the plant-associated Azoarcus and non-plant-associated Aromatoleum sub-groups.</title>
        <authorList>
            <person name="Lafos M."/>
            <person name="Maluk M."/>
            <person name="Batista M."/>
            <person name="Junghare M."/>
            <person name="Carmona M."/>
            <person name="Faoro H."/>
            <person name="Cruz L.M."/>
            <person name="Battistoni F."/>
            <person name="De Souza E."/>
            <person name="Pedrosa F."/>
            <person name="Chen W.-M."/>
            <person name="Poole P.S."/>
            <person name="Dixon R.A."/>
            <person name="James E.K."/>
        </authorList>
    </citation>
    <scope>NUCLEOTIDE SEQUENCE</scope>
    <source>
        <strain evidence="1">U120</strain>
    </source>
</reference>
<protein>
    <submittedName>
        <fullName evidence="1">Uncharacterized protein</fullName>
    </submittedName>
</protein>
<dbReference type="EMBL" id="WTVH01000020">
    <property type="protein sequence ID" value="NMF93942.1"/>
    <property type="molecule type" value="Genomic_DNA"/>
</dbReference>
<organism evidence="1 2">
    <name type="scientific">Aromatoleum buckelii</name>
    <dbReference type="NCBI Taxonomy" id="200254"/>
    <lineage>
        <taxon>Bacteria</taxon>
        <taxon>Pseudomonadati</taxon>
        <taxon>Pseudomonadota</taxon>
        <taxon>Betaproteobacteria</taxon>
        <taxon>Rhodocyclales</taxon>
        <taxon>Rhodocyclaceae</taxon>
        <taxon>Aromatoleum</taxon>
    </lineage>
</organism>
<gene>
    <name evidence="1" type="ORF">GO608_11440</name>
</gene>
<dbReference type="Proteomes" id="UP000601990">
    <property type="component" value="Unassembled WGS sequence"/>
</dbReference>
<dbReference type="RefSeq" id="WP_169199189.1">
    <property type="nucleotide sequence ID" value="NZ_WTVH02000006.1"/>
</dbReference>